<geneLocation type="plasmid" evidence="1">
    <name>pCFSAN001015</name>
</geneLocation>
<sequence length="189" mass="22377">MILLYTKNMIVAQAIMYLSNSMGMNNIYHFKDRNIFLMCSVIFDQAIKIIDVIDRYSYSDAGWLAGTLDKRKIKKTHYIAQKSRFYHHDIRKDVIVDVQELTKLLAKLKRQKPLTITEAIERKLPPTYFDFVIEDALKPEKKGCTQTMREYTSYIGIKYRVRQKLNIKNRIQYEILLGLIREDINKFAV</sequence>
<dbReference type="EMBL" id="CP074597">
    <property type="protein sequence ID" value="QVP52791.1"/>
    <property type="molecule type" value="Genomic_DNA"/>
</dbReference>
<reference evidence="1" key="2">
    <citation type="submission" date="2021-05" db="EMBL/GenBank/DDBJ databases">
        <title>Whole genome PacBio Sequel sequence of Salmonella enterica subsp. enterica.</title>
        <authorList>
            <person name="Hoffmann M."/>
            <person name="Balkey M."/>
            <person name="Luo Y."/>
        </authorList>
    </citation>
    <scope>NUCLEOTIDE SEQUENCE</scope>
    <source>
        <plasmid evidence="1">pCFSAN001015</plasmid>
    </source>
</reference>
<evidence type="ECO:0000313" key="1">
    <source>
        <dbReference type="EMBL" id="QVP52791.1"/>
    </source>
</evidence>
<keyword evidence="1" id="KW-0614">Plasmid</keyword>
<accession>A0A8E6IMG7</accession>
<dbReference type="AlphaFoldDB" id="A0A8E6IMG7"/>
<proteinExistence type="predicted"/>
<protein>
    <submittedName>
        <fullName evidence="1">Uncharacterized protein</fullName>
    </submittedName>
</protein>
<reference evidence="1" key="1">
    <citation type="submission" date="2018-07" db="EMBL/GenBank/DDBJ databases">
        <authorList>
            <consortium name="GenomeTrakr network: Whole genome sequencing for foodborne pathogen traceback"/>
        </authorList>
    </citation>
    <scope>NUCLEOTIDE SEQUENCE</scope>
    <source>
        <plasmid evidence="1">pCFSAN001015</plasmid>
    </source>
</reference>
<name>A0A8E6IMG7_SALER</name>
<gene>
    <name evidence="1" type="ORF">AIT66_24400</name>
</gene>
<organism evidence="1">
    <name type="scientific">Salmonella enterica subsp. salamae</name>
    <dbReference type="NCBI Taxonomy" id="59202"/>
    <lineage>
        <taxon>Bacteria</taxon>
        <taxon>Pseudomonadati</taxon>
        <taxon>Pseudomonadota</taxon>
        <taxon>Gammaproteobacteria</taxon>
        <taxon>Enterobacterales</taxon>
        <taxon>Enterobacteriaceae</taxon>
        <taxon>Salmonella</taxon>
    </lineage>
</organism>